<sequence>MRSPDAVDYSIPVLQWLKETTTDRANSGNHQGEALGSFKMEDHTFADLSVRLGVQYRFVHQGQCEHVLKFERVRVAGSLWKQPTDGDGNMFRYEMNYPVTTYTLKPRAQKCGVCTLYAAKYAVHDSAILIETPAFLCEICFDSLHRDASGNIILEVGPKFQVESFP</sequence>
<keyword evidence="6" id="KW-0539">Nucleus</keyword>
<reference evidence="7 8" key="1">
    <citation type="submission" date="2011-02" db="EMBL/GenBank/DDBJ databases">
        <title>The Genome Sequence of Sphaeroforma arctica JP610.</title>
        <authorList>
            <consortium name="The Broad Institute Genome Sequencing Platform"/>
            <person name="Russ C."/>
            <person name="Cuomo C."/>
            <person name="Young S.K."/>
            <person name="Zeng Q."/>
            <person name="Gargeya S."/>
            <person name="Alvarado L."/>
            <person name="Berlin A."/>
            <person name="Chapman S.B."/>
            <person name="Chen Z."/>
            <person name="Freedman E."/>
            <person name="Gellesch M."/>
            <person name="Goldberg J."/>
            <person name="Griggs A."/>
            <person name="Gujja S."/>
            <person name="Heilman E."/>
            <person name="Heiman D."/>
            <person name="Howarth C."/>
            <person name="Mehta T."/>
            <person name="Neiman D."/>
            <person name="Pearson M."/>
            <person name="Roberts A."/>
            <person name="Saif S."/>
            <person name="Shea T."/>
            <person name="Shenoy N."/>
            <person name="Sisk P."/>
            <person name="Stolte C."/>
            <person name="Sykes S."/>
            <person name="White J."/>
            <person name="Yandava C."/>
            <person name="Burger G."/>
            <person name="Gray M.W."/>
            <person name="Holland P.W.H."/>
            <person name="King N."/>
            <person name="Lang F.B.F."/>
            <person name="Roger A.J."/>
            <person name="Ruiz-Trillo I."/>
            <person name="Haas B."/>
            <person name="Nusbaum C."/>
            <person name="Birren B."/>
        </authorList>
    </citation>
    <scope>NUCLEOTIDE SEQUENCE [LARGE SCALE GENOMIC DNA]</scope>
    <source>
        <strain evidence="7 8">JP610</strain>
    </source>
</reference>
<dbReference type="InterPro" id="IPR022042">
    <property type="entry name" value="snRNA-activating_su3"/>
</dbReference>
<dbReference type="GO" id="GO:0005634">
    <property type="term" value="C:nucleus"/>
    <property type="evidence" value="ECO:0007669"/>
    <property type="project" value="UniProtKB-SubCell"/>
</dbReference>
<keyword evidence="8" id="KW-1185">Reference proteome</keyword>
<keyword evidence="4" id="KW-0238">DNA-binding</keyword>
<dbReference type="GO" id="GO:0001006">
    <property type="term" value="F:RNA polymerase III type 3 promoter sequence-specific DNA binding"/>
    <property type="evidence" value="ECO:0007669"/>
    <property type="project" value="TreeGrafter"/>
</dbReference>
<dbReference type="PANTHER" id="PTHR13421">
    <property type="entry name" value="SNRNA-ACTIVATING PROTEIN COMPLEX SUBUNIT 3"/>
    <property type="match status" value="1"/>
</dbReference>
<dbReference type="OrthoDB" id="3437960at2759"/>
<dbReference type="GO" id="GO:0042795">
    <property type="term" value="P:snRNA transcription by RNA polymerase II"/>
    <property type="evidence" value="ECO:0007669"/>
    <property type="project" value="TreeGrafter"/>
</dbReference>
<dbReference type="eggNOG" id="KOG2664">
    <property type="taxonomic scope" value="Eukaryota"/>
</dbReference>
<comment type="subcellular location">
    <subcellularLocation>
        <location evidence="1">Nucleus</location>
    </subcellularLocation>
</comment>
<dbReference type="PANTHER" id="PTHR13421:SF16">
    <property type="entry name" value="SNRNA-ACTIVATING PROTEIN COMPLEX SUBUNIT 3"/>
    <property type="match status" value="1"/>
</dbReference>
<evidence type="ECO:0000313" key="8">
    <source>
        <dbReference type="Proteomes" id="UP000054560"/>
    </source>
</evidence>
<evidence type="ECO:0000256" key="5">
    <source>
        <dbReference type="ARBA" id="ARBA00023163"/>
    </source>
</evidence>
<name>A0A0L0FMM6_9EUKA</name>
<dbReference type="EMBL" id="KQ242576">
    <property type="protein sequence ID" value="KNC78019.1"/>
    <property type="molecule type" value="Genomic_DNA"/>
</dbReference>
<evidence type="ECO:0000256" key="2">
    <source>
        <dbReference type="ARBA" id="ARBA00010410"/>
    </source>
</evidence>
<dbReference type="GO" id="GO:0001046">
    <property type="term" value="F:core promoter sequence-specific DNA binding"/>
    <property type="evidence" value="ECO:0007669"/>
    <property type="project" value="TreeGrafter"/>
</dbReference>
<organism evidence="7 8">
    <name type="scientific">Sphaeroforma arctica JP610</name>
    <dbReference type="NCBI Taxonomy" id="667725"/>
    <lineage>
        <taxon>Eukaryota</taxon>
        <taxon>Ichthyosporea</taxon>
        <taxon>Ichthyophonida</taxon>
        <taxon>Sphaeroforma</taxon>
    </lineage>
</organism>
<dbReference type="Proteomes" id="UP000054560">
    <property type="component" value="Unassembled WGS sequence"/>
</dbReference>
<dbReference type="RefSeq" id="XP_014151921.1">
    <property type="nucleotide sequence ID" value="XM_014296446.1"/>
</dbReference>
<dbReference type="GO" id="GO:0042796">
    <property type="term" value="P:snRNA transcription by RNA polymerase III"/>
    <property type="evidence" value="ECO:0007669"/>
    <property type="project" value="TreeGrafter"/>
</dbReference>
<dbReference type="Pfam" id="PF12251">
    <property type="entry name" value="SNAPC3"/>
    <property type="match status" value="1"/>
</dbReference>
<dbReference type="GO" id="GO:0019185">
    <property type="term" value="C:snRNA-activating protein complex"/>
    <property type="evidence" value="ECO:0007669"/>
    <property type="project" value="TreeGrafter"/>
</dbReference>
<dbReference type="AlphaFoldDB" id="A0A0L0FMM6"/>
<comment type="similarity">
    <text evidence="2">Belongs to the SNAPC3/SRD2 family.</text>
</comment>
<keyword evidence="3" id="KW-0805">Transcription regulation</keyword>
<dbReference type="GO" id="GO:0000978">
    <property type="term" value="F:RNA polymerase II cis-regulatory region sequence-specific DNA binding"/>
    <property type="evidence" value="ECO:0007669"/>
    <property type="project" value="TreeGrafter"/>
</dbReference>
<evidence type="ECO:0000256" key="6">
    <source>
        <dbReference type="ARBA" id="ARBA00023242"/>
    </source>
</evidence>
<evidence type="ECO:0000256" key="1">
    <source>
        <dbReference type="ARBA" id="ARBA00004123"/>
    </source>
</evidence>
<dbReference type="GeneID" id="25910034"/>
<keyword evidence="5" id="KW-0804">Transcription</keyword>
<dbReference type="STRING" id="667725.A0A0L0FMM6"/>
<evidence type="ECO:0000256" key="4">
    <source>
        <dbReference type="ARBA" id="ARBA00023125"/>
    </source>
</evidence>
<evidence type="ECO:0000256" key="3">
    <source>
        <dbReference type="ARBA" id="ARBA00023015"/>
    </source>
</evidence>
<gene>
    <name evidence="7" type="ORF">SARC_09530</name>
</gene>
<protein>
    <recommendedName>
        <fullName evidence="9">snRNA-activating protein complex subunit 3</fullName>
    </recommendedName>
</protein>
<dbReference type="GO" id="GO:0003681">
    <property type="term" value="F:bent DNA binding"/>
    <property type="evidence" value="ECO:0007669"/>
    <property type="project" value="TreeGrafter"/>
</dbReference>
<proteinExistence type="inferred from homology"/>
<evidence type="ECO:0000313" key="7">
    <source>
        <dbReference type="EMBL" id="KNC78019.1"/>
    </source>
</evidence>
<evidence type="ECO:0008006" key="9">
    <source>
        <dbReference type="Google" id="ProtNLM"/>
    </source>
</evidence>
<accession>A0A0L0FMM6</accession>